<dbReference type="Proteomes" id="UP000034090">
    <property type="component" value="Unassembled WGS sequence"/>
</dbReference>
<dbReference type="InterPro" id="IPR011041">
    <property type="entry name" value="Quinoprot_gluc/sorb_DH_b-prop"/>
</dbReference>
<name>A0A0G1DID3_9BACT</name>
<dbReference type="PANTHER" id="PTHR19328:SF13">
    <property type="entry name" value="HIPL1 PROTEIN"/>
    <property type="match status" value="1"/>
</dbReference>
<protein>
    <recommendedName>
        <fullName evidence="1">Glucose/Sorbosone dehydrogenase domain-containing protein</fullName>
    </recommendedName>
</protein>
<dbReference type="InterPro" id="IPR011042">
    <property type="entry name" value="6-blade_b-propeller_TolB-like"/>
</dbReference>
<organism evidence="2 3">
    <name type="scientific">Candidatus Woesebacteria bacterium GW2011_GWB1_43_14</name>
    <dbReference type="NCBI Taxonomy" id="1618578"/>
    <lineage>
        <taxon>Bacteria</taxon>
        <taxon>Candidatus Woeseibacteriota</taxon>
    </lineage>
</organism>
<evidence type="ECO:0000259" key="1">
    <source>
        <dbReference type="Pfam" id="PF07995"/>
    </source>
</evidence>
<dbReference type="EMBL" id="LCFQ01000013">
    <property type="protein sequence ID" value="KKS97342.1"/>
    <property type="molecule type" value="Genomic_DNA"/>
</dbReference>
<gene>
    <name evidence="2" type="ORF">UV74_C0013G0464</name>
</gene>
<evidence type="ECO:0000313" key="3">
    <source>
        <dbReference type="Proteomes" id="UP000034090"/>
    </source>
</evidence>
<feature type="domain" description="Glucose/Sorbosone dehydrogenase" evidence="1">
    <location>
        <begin position="63"/>
        <end position="276"/>
    </location>
</feature>
<proteinExistence type="predicted"/>
<dbReference type="Pfam" id="PF07995">
    <property type="entry name" value="GSDH"/>
    <property type="match status" value="1"/>
</dbReference>
<sequence length="420" mass="46265">MRKLLLAIVLIAVGIGFSVFRQRQLVYELPKSQINSEELYQGISYEGVGNKYRVSLISDKLVSPTRILITPDNRHLLVSQITGEVMTFDRMDGSWSDIPNLVTRVETKFPGFPPDEAGLTGIVLSSNFPQNGKLFLLYTYKDKDGNTQNRISVSQIKEKSGKLVGTKPKLIYQANIAGTGSHQITDGIGLTIENEPHIMFLIGEGFHGERAQDPKLEAGKVIIIREDGSNPLGTRPFENPKVEALGIRNAYVIASNPNDPGKYLIGDTGPDKYDRLIYTQLANGAKLNFNWNGGQEKLKEPIPDPNNPQVKDLVIYRLLQTRTFTGLKFIPNSNDVLAVAFGQTGSSQNSPGKEIWLGKLTNLSGQPRIAFSPIIRRVQAAEGKLGNPIGLEIDPQTGDFFFADILEGRLYQVIGGGNNE</sequence>
<comment type="caution">
    <text evidence="2">The sequence shown here is derived from an EMBL/GenBank/DDBJ whole genome shotgun (WGS) entry which is preliminary data.</text>
</comment>
<dbReference type="Gene3D" id="2.120.10.30">
    <property type="entry name" value="TolB, C-terminal domain"/>
    <property type="match status" value="1"/>
</dbReference>
<reference evidence="2 3" key="1">
    <citation type="journal article" date="2015" name="Nature">
        <title>rRNA introns, odd ribosomes, and small enigmatic genomes across a large radiation of phyla.</title>
        <authorList>
            <person name="Brown C.T."/>
            <person name="Hug L.A."/>
            <person name="Thomas B.C."/>
            <person name="Sharon I."/>
            <person name="Castelle C.J."/>
            <person name="Singh A."/>
            <person name="Wilkins M.J."/>
            <person name="Williams K.H."/>
            <person name="Banfield J.F."/>
        </authorList>
    </citation>
    <scope>NUCLEOTIDE SEQUENCE [LARGE SCALE GENOMIC DNA]</scope>
</reference>
<dbReference type="STRING" id="1618578.UV74_C0013G0464"/>
<evidence type="ECO:0000313" key="2">
    <source>
        <dbReference type="EMBL" id="KKS97342.1"/>
    </source>
</evidence>
<accession>A0A0G1DID3</accession>
<dbReference type="AlphaFoldDB" id="A0A0G1DID3"/>
<dbReference type="PANTHER" id="PTHR19328">
    <property type="entry name" value="HEDGEHOG-INTERACTING PROTEIN"/>
    <property type="match status" value="1"/>
</dbReference>
<dbReference type="SUPFAM" id="SSF50952">
    <property type="entry name" value="Soluble quinoprotein glucose dehydrogenase"/>
    <property type="match status" value="1"/>
</dbReference>
<dbReference type="InterPro" id="IPR012938">
    <property type="entry name" value="Glc/Sorbosone_DH"/>
</dbReference>